<evidence type="ECO:0000256" key="4">
    <source>
        <dbReference type="ARBA" id="ARBA00023163"/>
    </source>
</evidence>
<dbReference type="InterPro" id="IPR016032">
    <property type="entry name" value="Sig_transdc_resp-reg_C-effctor"/>
</dbReference>
<feature type="domain" description="Response regulatory" evidence="7">
    <location>
        <begin position="5"/>
        <end position="121"/>
    </location>
</feature>
<reference evidence="8 9" key="1">
    <citation type="submission" date="2017-06" db="EMBL/GenBank/DDBJ databases">
        <authorList>
            <person name="Kim H.J."/>
            <person name="Triplett B.A."/>
        </authorList>
    </citation>
    <scope>NUCLEOTIDE SEQUENCE [LARGE SCALE GENOMIC DNA]</scope>
    <source>
        <strain evidence="8">FRACA_ARgP5</strain>
    </source>
</reference>
<organism evidence="8 9">
    <name type="scientific">Frankia canadensis</name>
    <dbReference type="NCBI Taxonomy" id="1836972"/>
    <lineage>
        <taxon>Bacteria</taxon>
        <taxon>Bacillati</taxon>
        <taxon>Actinomycetota</taxon>
        <taxon>Actinomycetes</taxon>
        <taxon>Frankiales</taxon>
        <taxon>Frankiaceae</taxon>
        <taxon>Frankia</taxon>
    </lineage>
</organism>
<dbReference type="Proteomes" id="UP000234331">
    <property type="component" value="Unassembled WGS sequence"/>
</dbReference>
<evidence type="ECO:0000313" key="9">
    <source>
        <dbReference type="Proteomes" id="UP000234331"/>
    </source>
</evidence>
<evidence type="ECO:0000259" key="7">
    <source>
        <dbReference type="PROSITE" id="PS50110"/>
    </source>
</evidence>
<feature type="domain" description="HTH luxR-type" evidence="6">
    <location>
        <begin position="151"/>
        <end position="216"/>
    </location>
</feature>
<dbReference type="OrthoDB" id="9808843at2"/>
<dbReference type="Pfam" id="PF00196">
    <property type="entry name" value="GerE"/>
    <property type="match status" value="1"/>
</dbReference>
<keyword evidence="9" id="KW-1185">Reference proteome</keyword>
<dbReference type="InterPro" id="IPR039420">
    <property type="entry name" value="WalR-like"/>
</dbReference>
<evidence type="ECO:0000259" key="6">
    <source>
        <dbReference type="PROSITE" id="PS50043"/>
    </source>
</evidence>
<dbReference type="PANTHER" id="PTHR43214">
    <property type="entry name" value="TWO-COMPONENT RESPONSE REGULATOR"/>
    <property type="match status" value="1"/>
</dbReference>
<evidence type="ECO:0000313" key="8">
    <source>
        <dbReference type="EMBL" id="SNQ47443.1"/>
    </source>
</evidence>
<dbReference type="EMBL" id="FZMO01000101">
    <property type="protein sequence ID" value="SNQ47443.1"/>
    <property type="molecule type" value="Genomic_DNA"/>
</dbReference>
<dbReference type="GO" id="GO:0000160">
    <property type="term" value="P:phosphorelay signal transduction system"/>
    <property type="evidence" value="ECO:0007669"/>
    <property type="project" value="InterPro"/>
</dbReference>
<dbReference type="PROSITE" id="PS50110">
    <property type="entry name" value="RESPONSE_REGULATORY"/>
    <property type="match status" value="1"/>
</dbReference>
<dbReference type="CDD" id="cd06170">
    <property type="entry name" value="LuxR_C_like"/>
    <property type="match status" value="1"/>
</dbReference>
<keyword evidence="2" id="KW-0805">Transcription regulation</keyword>
<protein>
    <submittedName>
        <fullName evidence="8">Two component transcriptional regulator, LuxR family</fullName>
    </submittedName>
</protein>
<dbReference type="PROSITE" id="PS00622">
    <property type="entry name" value="HTH_LUXR_1"/>
    <property type="match status" value="1"/>
</dbReference>
<name>A0A2I2KP44_9ACTN</name>
<dbReference type="InterPro" id="IPR058245">
    <property type="entry name" value="NreC/VraR/RcsB-like_REC"/>
</dbReference>
<dbReference type="InterPro" id="IPR000792">
    <property type="entry name" value="Tscrpt_reg_LuxR_C"/>
</dbReference>
<keyword evidence="4" id="KW-0804">Transcription</keyword>
<evidence type="ECO:0000256" key="5">
    <source>
        <dbReference type="PROSITE-ProRule" id="PRU00169"/>
    </source>
</evidence>
<dbReference type="InterPro" id="IPR001789">
    <property type="entry name" value="Sig_transdc_resp-reg_receiver"/>
</dbReference>
<evidence type="ECO:0000256" key="3">
    <source>
        <dbReference type="ARBA" id="ARBA00023125"/>
    </source>
</evidence>
<keyword evidence="1 5" id="KW-0597">Phosphoprotein</keyword>
<dbReference type="PANTHER" id="PTHR43214:SF24">
    <property type="entry name" value="TRANSCRIPTIONAL REGULATORY PROTEIN NARL-RELATED"/>
    <property type="match status" value="1"/>
</dbReference>
<dbReference type="CDD" id="cd17535">
    <property type="entry name" value="REC_NarL-like"/>
    <property type="match status" value="1"/>
</dbReference>
<proteinExistence type="predicted"/>
<evidence type="ECO:0000256" key="2">
    <source>
        <dbReference type="ARBA" id="ARBA00023015"/>
    </source>
</evidence>
<dbReference type="PROSITE" id="PS50043">
    <property type="entry name" value="HTH_LUXR_2"/>
    <property type="match status" value="1"/>
</dbReference>
<dbReference type="GO" id="GO:0003677">
    <property type="term" value="F:DNA binding"/>
    <property type="evidence" value="ECO:0007669"/>
    <property type="project" value="UniProtKB-KW"/>
</dbReference>
<dbReference type="GO" id="GO:0006355">
    <property type="term" value="P:regulation of DNA-templated transcription"/>
    <property type="evidence" value="ECO:0007669"/>
    <property type="project" value="InterPro"/>
</dbReference>
<dbReference type="RefSeq" id="WP_101831300.1">
    <property type="nucleotide sequence ID" value="NZ_FZMO01000101.1"/>
</dbReference>
<accession>A0A2I2KP44</accession>
<dbReference type="PRINTS" id="PR00038">
    <property type="entry name" value="HTHLUXR"/>
</dbReference>
<sequence>MSPIRVLVVDDDALVRAGLTVMLGGTPTLRIVGEAADGCEVPDAVRRLRPDVVLMDIRMPQVDGVTATERLRRRADAPKVIILTTFDADRQVLAALRAGAAGFLLKDTRPADIVRAIETVAAGDATLSPTITRQVIAMLGTGEQGAERAAARARVAGLTDRERDVARGVARGLPNAEIAATTYLSVATVKAYVSRLLDKLDLDNRVQLALLVAQADTDD</sequence>
<dbReference type="AlphaFoldDB" id="A0A2I2KP44"/>
<keyword evidence="3" id="KW-0238">DNA-binding</keyword>
<dbReference type="SUPFAM" id="SSF52172">
    <property type="entry name" value="CheY-like"/>
    <property type="match status" value="1"/>
</dbReference>
<dbReference type="InterPro" id="IPR011006">
    <property type="entry name" value="CheY-like_superfamily"/>
</dbReference>
<dbReference type="SUPFAM" id="SSF46894">
    <property type="entry name" value="C-terminal effector domain of the bipartite response regulators"/>
    <property type="match status" value="1"/>
</dbReference>
<dbReference type="Gene3D" id="3.40.50.2300">
    <property type="match status" value="1"/>
</dbReference>
<feature type="modified residue" description="4-aspartylphosphate" evidence="5">
    <location>
        <position position="56"/>
    </location>
</feature>
<gene>
    <name evidence="8" type="ORF">FRACA_190022</name>
</gene>
<dbReference type="Pfam" id="PF00072">
    <property type="entry name" value="Response_reg"/>
    <property type="match status" value="1"/>
</dbReference>
<dbReference type="SMART" id="SM00421">
    <property type="entry name" value="HTH_LUXR"/>
    <property type="match status" value="1"/>
</dbReference>
<dbReference type="SMART" id="SM00448">
    <property type="entry name" value="REC"/>
    <property type="match status" value="1"/>
</dbReference>
<evidence type="ECO:0000256" key="1">
    <source>
        <dbReference type="ARBA" id="ARBA00022553"/>
    </source>
</evidence>